<name>C7MAB2_BRAFD</name>
<gene>
    <name evidence="1" type="ordered locus">Bfae_30210</name>
</gene>
<dbReference type="eggNOG" id="ENOG5031E13">
    <property type="taxonomic scope" value="Bacteria"/>
</dbReference>
<dbReference type="PROSITE" id="PS51257">
    <property type="entry name" value="PROKAR_LIPOPROTEIN"/>
    <property type="match status" value="1"/>
</dbReference>
<protein>
    <submittedName>
        <fullName evidence="1">Uncharacterized protein</fullName>
    </submittedName>
</protein>
<dbReference type="PATRIC" id="fig|446465.5.peg.2987"/>
<dbReference type="EMBL" id="CP001643">
    <property type="protein sequence ID" value="ACU86782.1"/>
    <property type="molecule type" value="Genomic_DNA"/>
</dbReference>
<dbReference type="Proteomes" id="UP000001919">
    <property type="component" value="Chromosome"/>
</dbReference>
<keyword evidence="2" id="KW-1185">Reference proteome</keyword>
<dbReference type="KEGG" id="bfa:Bfae_30210"/>
<dbReference type="OrthoDB" id="4794280at2"/>
<dbReference type="AlphaFoldDB" id="C7MAB2"/>
<accession>C7MAB2</accession>
<evidence type="ECO:0000313" key="2">
    <source>
        <dbReference type="Proteomes" id="UP000001919"/>
    </source>
</evidence>
<reference evidence="1 2" key="1">
    <citation type="journal article" date="2009" name="Stand. Genomic Sci.">
        <title>Complete genome sequence of Brachybacterium faecium type strain (Schefferle 6-10).</title>
        <authorList>
            <person name="Lapidus A."/>
            <person name="Pukall R."/>
            <person name="Labuttii K."/>
            <person name="Copeland A."/>
            <person name="Del Rio T.G."/>
            <person name="Nolan M."/>
            <person name="Chen F."/>
            <person name="Lucas S."/>
            <person name="Tice H."/>
            <person name="Cheng J.F."/>
            <person name="Bruce D."/>
            <person name="Goodwin L."/>
            <person name="Pitluck S."/>
            <person name="Rohde M."/>
            <person name="Goker M."/>
            <person name="Pati A."/>
            <person name="Ivanova N."/>
            <person name="Mavrommatis K."/>
            <person name="Chen A."/>
            <person name="Palaniappan K."/>
            <person name="D'haeseleer P."/>
            <person name="Chain P."/>
            <person name="Bristow J."/>
            <person name="Eisen J.A."/>
            <person name="Markowitz V."/>
            <person name="Hugenholtz P."/>
            <person name="Kyrpides N.C."/>
            <person name="Klenk H.P."/>
        </authorList>
    </citation>
    <scope>NUCLEOTIDE SEQUENCE [LARGE SCALE GENOMIC DNA]</scope>
    <source>
        <strain evidence="2">ATCC 43885 / DSM 4810 / JCM 11609 / LMG 19847 / NBRC 14762 / NCIMB 9860 / 6-10</strain>
    </source>
</reference>
<dbReference type="HOGENOM" id="CLU_132501_0_0_11"/>
<proteinExistence type="predicted"/>
<evidence type="ECO:0000313" key="1">
    <source>
        <dbReference type="EMBL" id="ACU86782.1"/>
    </source>
</evidence>
<sequence length="172" mass="17802">MERTGARRAEGARRPAWTARSGVLGAILLLTAGCGGGGDPLPAEEAVAHYDAVAEALTAELSGQEWTLQENQRSVEEEGGACLYSPGVWNAGDPLEGVSGDQGWDDLAAQLDPVLSEHGFEDLGAPSRSGALHSVSTQDDHGTELVLDEQGRLSLRGALIDAETCTPGALGL</sequence>
<organism evidence="1 2">
    <name type="scientific">Brachybacterium faecium (strain ATCC 43885 / DSM 4810 / JCM 11609 / LMG 19847 / NBRC 14762 / NCIMB 9860 / 6-10)</name>
    <dbReference type="NCBI Taxonomy" id="446465"/>
    <lineage>
        <taxon>Bacteria</taxon>
        <taxon>Bacillati</taxon>
        <taxon>Actinomycetota</taxon>
        <taxon>Actinomycetes</taxon>
        <taxon>Micrococcales</taxon>
        <taxon>Dermabacteraceae</taxon>
        <taxon>Brachybacterium</taxon>
    </lineage>
</organism>